<dbReference type="PRINTS" id="PR00133">
    <property type="entry name" value="GLHYDRLASE3"/>
</dbReference>
<dbReference type="STRING" id="690879.TSACC_22690"/>
<accession>A0A146G9C2</accession>
<evidence type="ECO:0000256" key="7">
    <source>
        <dbReference type="RuleBase" id="RU361161"/>
    </source>
</evidence>
<evidence type="ECO:0000256" key="9">
    <source>
        <dbReference type="SAM" id="SignalP"/>
    </source>
</evidence>
<organism evidence="11 12">
    <name type="scientific">Terrimicrobium sacchariphilum</name>
    <dbReference type="NCBI Taxonomy" id="690879"/>
    <lineage>
        <taxon>Bacteria</taxon>
        <taxon>Pseudomonadati</taxon>
        <taxon>Verrucomicrobiota</taxon>
        <taxon>Terrimicrobiia</taxon>
        <taxon>Terrimicrobiales</taxon>
        <taxon>Terrimicrobiaceae</taxon>
        <taxon>Terrimicrobium</taxon>
    </lineage>
</organism>
<dbReference type="Pfam" id="PF01915">
    <property type="entry name" value="Glyco_hydro_3_C"/>
    <property type="match status" value="1"/>
</dbReference>
<reference evidence="12" key="1">
    <citation type="journal article" date="2017" name="Genome Announc.">
        <title>Draft Genome Sequence of Terrimicrobium sacchariphilum NM-5T, a Facultative Anaerobic Soil Bacterium of the Class Spartobacteria.</title>
        <authorList>
            <person name="Qiu Y.L."/>
            <person name="Tourlousse D.M."/>
            <person name="Matsuura N."/>
            <person name="Ohashi A."/>
            <person name="Sekiguchi Y."/>
        </authorList>
    </citation>
    <scope>NUCLEOTIDE SEQUENCE [LARGE SCALE GENOMIC DNA]</scope>
    <source>
        <strain evidence="12">NM-5</strain>
    </source>
</reference>
<dbReference type="InterPro" id="IPR013783">
    <property type="entry name" value="Ig-like_fold"/>
</dbReference>
<dbReference type="Pfam" id="PF00933">
    <property type="entry name" value="Glyco_hydro_3"/>
    <property type="match status" value="1"/>
</dbReference>
<evidence type="ECO:0000256" key="1">
    <source>
        <dbReference type="ARBA" id="ARBA00000448"/>
    </source>
</evidence>
<protein>
    <recommendedName>
        <fullName evidence="3">beta-glucosidase</fullName>
        <ecNumber evidence="3">3.2.1.21</ecNumber>
    </recommendedName>
</protein>
<comment type="similarity">
    <text evidence="2 7">Belongs to the glycosyl hydrolase 3 family.</text>
</comment>
<dbReference type="OrthoDB" id="9805821at2"/>
<dbReference type="InterPro" id="IPR017853">
    <property type="entry name" value="GH"/>
</dbReference>
<dbReference type="AlphaFoldDB" id="A0A146G9C2"/>
<dbReference type="Gene3D" id="3.20.20.300">
    <property type="entry name" value="Glycoside hydrolase, family 3, N-terminal domain"/>
    <property type="match status" value="1"/>
</dbReference>
<evidence type="ECO:0000259" key="10">
    <source>
        <dbReference type="SMART" id="SM01217"/>
    </source>
</evidence>
<dbReference type="Pfam" id="PF14310">
    <property type="entry name" value="Fn3-like"/>
    <property type="match status" value="1"/>
</dbReference>
<evidence type="ECO:0000256" key="5">
    <source>
        <dbReference type="ARBA" id="ARBA00022801"/>
    </source>
</evidence>
<evidence type="ECO:0000256" key="8">
    <source>
        <dbReference type="SAM" id="MobiDB-lite"/>
    </source>
</evidence>
<comment type="catalytic activity">
    <reaction evidence="1">
        <text>Hydrolysis of terminal, non-reducing beta-D-glucosyl residues with release of beta-D-glucose.</text>
        <dbReference type="EC" id="3.2.1.21"/>
    </reaction>
</comment>
<comment type="caution">
    <text evidence="11">The sequence shown here is derived from an EMBL/GenBank/DDBJ whole genome shotgun (WGS) entry which is preliminary data.</text>
</comment>
<dbReference type="InterPro" id="IPR002772">
    <property type="entry name" value="Glyco_hydro_3_C"/>
</dbReference>
<feature type="region of interest" description="Disordered" evidence="8">
    <location>
        <begin position="401"/>
        <end position="439"/>
    </location>
</feature>
<dbReference type="InterPro" id="IPR001764">
    <property type="entry name" value="Glyco_hydro_3_N"/>
</dbReference>
<dbReference type="InParanoid" id="A0A146G9C2"/>
<feature type="domain" description="Fibronectin type III-like" evidence="10">
    <location>
        <begin position="718"/>
        <end position="788"/>
    </location>
</feature>
<dbReference type="PANTHER" id="PTHR30620:SF16">
    <property type="entry name" value="LYSOSOMAL BETA GLUCOSIDASE"/>
    <property type="match status" value="1"/>
</dbReference>
<gene>
    <name evidence="11" type="ORF">TSACC_22690</name>
</gene>
<proteinExistence type="inferred from homology"/>
<keyword evidence="6 7" id="KW-0326">Glycosidase</keyword>
<keyword evidence="5 7" id="KW-0378">Hydrolase</keyword>
<dbReference type="InterPro" id="IPR019800">
    <property type="entry name" value="Glyco_hydro_3_AS"/>
</dbReference>
<dbReference type="Gene3D" id="3.40.50.1700">
    <property type="entry name" value="Glycoside hydrolase family 3 C-terminal domain"/>
    <property type="match status" value="1"/>
</dbReference>
<sequence>MTPRSFRLCAGALGLALASLCPVAQAGDYHDASLPVDERVEDLLARMTVDEKIGQLTQRLIDVGMEKDMEKFFSVIRTGSVGAYILMLEDAQYRNAMQKTAIEETRLGIPLLFGADVIHGHRTVFPLPLGLACTWDPDLVEQAQTIAAREARSMGLNWTFAPMCDLARDSRWGRVAETFGEDPYLNSLYVAASVRGFQGTNPADPGRVVACLKHFAGYSASVGGRDYNHTEIPPFIFRNFHLPPFHAGVNAGALTVMSSFNANDGIPAAADHWLLTDLLRGEWGFKGFVVSDWEGVQEVVDWGYAPDDVGAAIASLTAGNDMEMMSKTFTLLGPKIADGTLPISVVDEAVRRVLRVKFLSGIFEQPYTDPEAYAKTILAPESVALARAAVARSVVLLKNEPFLNTPPTGTPSPTPGTVPQNPSASTPAPTATPKPTPKQRAILPIASDVKRIALIGPFGDEKREMIGCWISQGKAKDVVTLATALKSRVGADGDVKIVQGCDINGSQPRTKTLTDGTVVLDKSVAPPMGVFDLPAAVRAAGESDLVIMALGEPWSWTGENASRARITLTGRQQELFDTIAAVGKPVVVVLFSGRPLALPSIFAKASAVIAAWQPGIQAGPGLVDILFGDVNPSGRLTITWPADTGQLPIYYNRYNTGRPDKGFIDYRDMSREPMFPFGYGLTYTSFSYGKAEVIPAANGKPAQIRTTITNTGDREGTEVAQLYVRQFFCPEGARPYQELRGFQRIKLRPGEKKEVTFDVTDEVLGYVGRDGKWRVDAGKFSLWIAPQANSGDPVSFTRP</sequence>
<dbReference type="SUPFAM" id="SSF51445">
    <property type="entry name" value="(Trans)glycosidases"/>
    <property type="match status" value="1"/>
</dbReference>
<dbReference type="PANTHER" id="PTHR30620">
    <property type="entry name" value="PERIPLASMIC BETA-GLUCOSIDASE-RELATED"/>
    <property type="match status" value="1"/>
</dbReference>
<dbReference type="InterPro" id="IPR051915">
    <property type="entry name" value="Cellulose_Degrad_GH3"/>
</dbReference>
<dbReference type="EMBL" id="BDCO01000002">
    <property type="protein sequence ID" value="GAT34265.1"/>
    <property type="molecule type" value="Genomic_DNA"/>
</dbReference>
<evidence type="ECO:0000313" key="12">
    <source>
        <dbReference type="Proteomes" id="UP000076023"/>
    </source>
</evidence>
<keyword evidence="4 9" id="KW-0732">Signal</keyword>
<dbReference type="GO" id="GO:0009251">
    <property type="term" value="P:glucan catabolic process"/>
    <property type="evidence" value="ECO:0007669"/>
    <property type="project" value="TreeGrafter"/>
</dbReference>
<evidence type="ECO:0000256" key="2">
    <source>
        <dbReference type="ARBA" id="ARBA00005336"/>
    </source>
</evidence>
<feature type="signal peptide" evidence="9">
    <location>
        <begin position="1"/>
        <end position="26"/>
    </location>
</feature>
<evidence type="ECO:0000256" key="4">
    <source>
        <dbReference type="ARBA" id="ARBA00022729"/>
    </source>
</evidence>
<dbReference type="EC" id="3.2.1.21" evidence="3"/>
<dbReference type="InterPro" id="IPR026891">
    <property type="entry name" value="Fn3-like"/>
</dbReference>
<dbReference type="Proteomes" id="UP000076023">
    <property type="component" value="Unassembled WGS sequence"/>
</dbReference>
<dbReference type="InterPro" id="IPR036881">
    <property type="entry name" value="Glyco_hydro_3_C_sf"/>
</dbReference>
<dbReference type="InterPro" id="IPR036962">
    <property type="entry name" value="Glyco_hydro_3_N_sf"/>
</dbReference>
<dbReference type="Gene3D" id="2.60.40.10">
    <property type="entry name" value="Immunoglobulins"/>
    <property type="match status" value="1"/>
</dbReference>
<dbReference type="SMART" id="SM01217">
    <property type="entry name" value="Fn3_like"/>
    <property type="match status" value="1"/>
</dbReference>
<keyword evidence="12" id="KW-1185">Reference proteome</keyword>
<evidence type="ECO:0000313" key="11">
    <source>
        <dbReference type="EMBL" id="GAT34265.1"/>
    </source>
</evidence>
<dbReference type="RefSeq" id="WP_084400480.1">
    <property type="nucleotide sequence ID" value="NZ_BDCO01000002.1"/>
</dbReference>
<dbReference type="PROSITE" id="PS00775">
    <property type="entry name" value="GLYCOSYL_HYDROL_F3"/>
    <property type="match status" value="1"/>
</dbReference>
<evidence type="ECO:0000256" key="3">
    <source>
        <dbReference type="ARBA" id="ARBA00012744"/>
    </source>
</evidence>
<dbReference type="SUPFAM" id="SSF52279">
    <property type="entry name" value="Beta-D-glucan exohydrolase, C-terminal domain"/>
    <property type="match status" value="1"/>
</dbReference>
<feature type="chain" id="PRO_5007524600" description="beta-glucosidase" evidence="9">
    <location>
        <begin position="27"/>
        <end position="799"/>
    </location>
</feature>
<name>A0A146G9C2_TERSA</name>
<dbReference type="GO" id="GO:0008422">
    <property type="term" value="F:beta-glucosidase activity"/>
    <property type="evidence" value="ECO:0007669"/>
    <property type="project" value="UniProtKB-EC"/>
</dbReference>
<evidence type="ECO:0000256" key="6">
    <source>
        <dbReference type="ARBA" id="ARBA00023295"/>
    </source>
</evidence>